<feature type="compositionally biased region" description="Basic and acidic residues" evidence="7">
    <location>
        <begin position="73"/>
        <end position="85"/>
    </location>
</feature>
<feature type="domain" description="C3H1-type" evidence="8">
    <location>
        <begin position="2"/>
        <end position="29"/>
    </location>
</feature>
<dbReference type="PROSITE" id="PS50103">
    <property type="entry name" value="ZF_C3H1"/>
    <property type="match status" value="1"/>
</dbReference>
<feature type="compositionally biased region" description="Polar residues" evidence="7">
    <location>
        <begin position="86"/>
        <end position="102"/>
    </location>
</feature>
<proteinExistence type="predicted"/>
<accession>A0AAE1JM75</accession>
<evidence type="ECO:0000313" key="10">
    <source>
        <dbReference type="Proteomes" id="UP001293593"/>
    </source>
</evidence>
<keyword evidence="3 6" id="KW-0863">Zinc-finger</keyword>
<feature type="compositionally biased region" description="Polar residues" evidence="7">
    <location>
        <begin position="33"/>
        <end position="53"/>
    </location>
</feature>
<comment type="subcellular location">
    <subcellularLocation>
        <location evidence="1">Nucleus</location>
    </subcellularLocation>
</comment>
<dbReference type="PANTHER" id="PTHR46527:SF1">
    <property type="entry name" value="NUCLEOPORIN NUP42"/>
    <property type="match status" value="1"/>
</dbReference>
<dbReference type="SUPFAM" id="SSF90229">
    <property type="entry name" value="CCCH zinc finger"/>
    <property type="match status" value="1"/>
</dbReference>
<dbReference type="SMART" id="SM00356">
    <property type="entry name" value="ZnF_C3H1"/>
    <property type="match status" value="1"/>
</dbReference>
<dbReference type="InterPro" id="IPR000571">
    <property type="entry name" value="Znf_CCCH"/>
</dbReference>
<dbReference type="AlphaFoldDB" id="A0AAE1JM75"/>
<dbReference type="EMBL" id="JAWXYG010000005">
    <property type="protein sequence ID" value="KAK4270614.1"/>
    <property type="molecule type" value="Genomic_DNA"/>
</dbReference>
<feature type="compositionally biased region" description="Polar residues" evidence="7">
    <location>
        <begin position="60"/>
        <end position="69"/>
    </location>
</feature>
<protein>
    <recommendedName>
        <fullName evidence="8">C3H1-type domain-containing protein</fullName>
    </recommendedName>
</protein>
<keyword evidence="2 6" id="KW-0479">Metal-binding</keyword>
<keyword evidence="5" id="KW-0539">Nucleus</keyword>
<evidence type="ECO:0000259" key="8">
    <source>
        <dbReference type="PROSITE" id="PS50103"/>
    </source>
</evidence>
<dbReference type="Pfam" id="PF00642">
    <property type="entry name" value="zf-CCCH"/>
    <property type="match status" value="1"/>
</dbReference>
<dbReference type="GO" id="GO:0005634">
    <property type="term" value="C:nucleus"/>
    <property type="evidence" value="ECO:0007669"/>
    <property type="project" value="UniProtKB-SubCell"/>
</dbReference>
<sequence>MRNNRELCRNFQRGSCQYGERCKFLHSLPQQQKQTTNPFGFGSHSGSQQQHKTNPFGFGVQNSSQSAGGANSEFKHQFKPFDNKWTRPSSSAQNSASRTTDTNSRDHKCTDPETCKRLIVDDFEQEKTLWKLTCYGHCRGGPCDIVGDISFEELRAAAYEDAKRGMTLQSIVERERNLLSSKLAEFQNLLREPYKIQLSSSLTSDKYQSPGIDANPFSRTSQYNDPLSVSSFSQLGASLRGIERPSAPPVDTLAQPISFESRGNPLASNVINQTGGGISGDQINLFPTSAVVPKFPSVTPLQSFIVSNGPSSDTMFPASMGVQLSSKSNENVSGDTSIWLKEKWIPGEIPEEAPPDAFVR</sequence>
<evidence type="ECO:0000256" key="4">
    <source>
        <dbReference type="ARBA" id="ARBA00022833"/>
    </source>
</evidence>
<evidence type="ECO:0000256" key="5">
    <source>
        <dbReference type="ARBA" id="ARBA00023242"/>
    </source>
</evidence>
<evidence type="ECO:0000256" key="6">
    <source>
        <dbReference type="PROSITE-ProRule" id="PRU00723"/>
    </source>
</evidence>
<name>A0AAE1JM75_9FABA</name>
<evidence type="ECO:0000256" key="7">
    <source>
        <dbReference type="SAM" id="MobiDB-lite"/>
    </source>
</evidence>
<dbReference type="Gene3D" id="4.10.1000.10">
    <property type="entry name" value="Zinc finger, CCCH-type"/>
    <property type="match status" value="1"/>
</dbReference>
<evidence type="ECO:0000256" key="3">
    <source>
        <dbReference type="ARBA" id="ARBA00022771"/>
    </source>
</evidence>
<comment type="caution">
    <text evidence="9">The sequence shown here is derived from an EMBL/GenBank/DDBJ whole genome shotgun (WGS) entry which is preliminary data.</text>
</comment>
<dbReference type="InterPro" id="IPR036855">
    <property type="entry name" value="Znf_CCCH_sf"/>
</dbReference>
<organism evidence="9 10">
    <name type="scientific">Acacia crassicarpa</name>
    <name type="common">northern wattle</name>
    <dbReference type="NCBI Taxonomy" id="499986"/>
    <lineage>
        <taxon>Eukaryota</taxon>
        <taxon>Viridiplantae</taxon>
        <taxon>Streptophyta</taxon>
        <taxon>Embryophyta</taxon>
        <taxon>Tracheophyta</taxon>
        <taxon>Spermatophyta</taxon>
        <taxon>Magnoliopsida</taxon>
        <taxon>eudicotyledons</taxon>
        <taxon>Gunneridae</taxon>
        <taxon>Pentapetalae</taxon>
        <taxon>rosids</taxon>
        <taxon>fabids</taxon>
        <taxon>Fabales</taxon>
        <taxon>Fabaceae</taxon>
        <taxon>Caesalpinioideae</taxon>
        <taxon>mimosoid clade</taxon>
        <taxon>Acacieae</taxon>
        <taxon>Acacia</taxon>
    </lineage>
</organism>
<feature type="region of interest" description="Disordered" evidence="7">
    <location>
        <begin position="33"/>
        <end position="109"/>
    </location>
</feature>
<reference evidence="9" key="1">
    <citation type="submission" date="2023-10" db="EMBL/GenBank/DDBJ databases">
        <title>Chromosome-level genome of the transformable northern wattle, Acacia crassicarpa.</title>
        <authorList>
            <person name="Massaro I."/>
            <person name="Sinha N.R."/>
            <person name="Poethig S."/>
            <person name="Leichty A.R."/>
        </authorList>
    </citation>
    <scope>NUCLEOTIDE SEQUENCE</scope>
    <source>
        <strain evidence="9">Acra3RX</strain>
        <tissue evidence="9">Leaf</tissue>
    </source>
</reference>
<dbReference type="InterPro" id="IPR051767">
    <property type="entry name" value="Nucleoporin_NUP42"/>
</dbReference>
<dbReference type="GO" id="GO:0008270">
    <property type="term" value="F:zinc ion binding"/>
    <property type="evidence" value="ECO:0007669"/>
    <property type="project" value="UniProtKB-KW"/>
</dbReference>
<feature type="zinc finger region" description="C3H1-type" evidence="6">
    <location>
        <begin position="2"/>
        <end position="29"/>
    </location>
</feature>
<evidence type="ECO:0000256" key="2">
    <source>
        <dbReference type="ARBA" id="ARBA00022723"/>
    </source>
</evidence>
<keyword evidence="4 6" id="KW-0862">Zinc</keyword>
<dbReference type="PANTHER" id="PTHR46527">
    <property type="entry name" value="NUCLEOPORIN-LIKE PROTEIN 2"/>
    <property type="match status" value="1"/>
</dbReference>
<evidence type="ECO:0000313" key="9">
    <source>
        <dbReference type="EMBL" id="KAK4270614.1"/>
    </source>
</evidence>
<gene>
    <name evidence="9" type="ORF">QN277_019398</name>
</gene>
<keyword evidence="10" id="KW-1185">Reference proteome</keyword>
<evidence type="ECO:0000256" key="1">
    <source>
        <dbReference type="ARBA" id="ARBA00004123"/>
    </source>
</evidence>
<dbReference type="Proteomes" id="UP001293593">
    <property type="component" value="Unassembled WGS sequence"/>
</dbReference>